<dbReference type="NCBIfam" id="TIGR01737">
    <property type="entry name" value="FGAM_synth_I"/>
    <property type="match status" value="1"/>
</dbReference>
<feature type="active site" description="Nucleophile" evidence="8">
    <location>
        <position position="86"/>
    </location>
</feature>
<feature type="active site" evidence="8">
    <location>
        <position position="205"/>
    </location>
</feature>
<accession>A0A1G1KWF5</accession>
<proteinExistence type="inferred from homology"/>
<evidence type="ECO:0000313" key="10">
    <source>
        <dbReference type="Proteomes" id="UP000178187"/>
    </source>
</evidence>
<dbReference type="SMART" id="SM01211">
    <property type="entry name" value="GATase_5"/>
    <property type="match status" value="1"/>
</dbReference>
<dbReference type="NCBIfam" id="NF002957">
    <property type="entry name" value="PRK03619.1"/>
    <property type="match status" value="1"/>
</dbReference>
<dbReference type="FunFam" id="3.40.50.880:FF:000019">
    <property type="entry name" value="Phosphoribosylformylglycinamidine synthase subunit PurQ"/>
    <property type="match status" value="1"/>
</dbReference>
<dbReference type="InterPro" id="IPR010075">
    <property type="entry name" value="PRibForGlyAmidine_synth_PurQ"/>
</dbReference>
<comment type="pathway">
    <text evidence="8">Purine metabolism; IMP biosynthesis via de novo pathway; 5-amino-1-(5-phospho-D-ribosyl)imidazole from N(2)-formyl-N(1)-(5-phospho-D-ribosyl)glycinamide: step 1/2.</text>
</comment>
<dbReference type="PROSITE" id="PS51273">
    <property type="entry name" value="GATASE_TYPE_1"/>
    <property type="match status" value="1"/>
</dbReference>
<evidence type="ECO:0000256" key="8">
    <source>
        <dbReference type="HAMAP-Rule" id="MF_00421"/>
    </source>
</evidence>
<protein>
    <recommendedName>
        <fullName evidence="8">Phosphoribosylformylglycinamidine synthase subunit PurQ</fullName>
        <shortName evidence="8">FGAM synthase</shortName>
        <ecNumber evidence="8">6.3.5.3</ecNumber>
    </recommendedName>
    <alternativeName>
        <fullName evidence="8">Formylglycinamide ribonucleotide amidotransferase subunit I</fullName>
        <shortName evidence="8">FGAR amidotransferase I</shortName>
        <shortName evidence="8">FGAR-AT I</shortName>
    </alternativeName>
    <alternativeName>
        <fullName evidence="8">Glutaminase PurQ</fullName>
        <ecNumber evidence="8">3.5.1.2</ecNumber>
    </alternativeName>
    <alternativeName>
        <fullName evidence="8">Phosphoribosylformylglycinamidine synthase subunit I</fullName>
    </alternativeName>
</protein>
<organism evidence="9 10">
    <name type="scientific">Candidatus Danuiimicrobium aquiferis</name>
    <dbReference type="NCBI Taxonomy" id="1801832"/>
    <lineage>
        <taxon>Bacteria</taxon>
        <taxon>Pseudomonadati</taxon>
        <taxon>Candidatus Omnitrophota</taxon>
        <taxon>Candidatus Danuiimicrobium</taxon>
    </lineage>
</organism>
<dbReference type="GO" id="GO:0006189">
    <property type="term" value="P:'de novo' IMP biosynthetic process"/>
    <property type="evidence" value="ECO:0007669"/>
    <property type="project" value="UniProtKB-UniRule"/>
</dbReference>
<evidence type="ECO:0000256" key="2">
    <source>
        <dbReference type="ARBA" id="ARBA00022598"/>
    </source>
</evidence>
<dbReference type="Gene3D" id="3.40.50.880">
    <property type="match status" value="1"/>
</dbReference>
<dbReference type="SUPFAM" id="SSF52317">
    <property type="entry name" value="Class I glutamine amidotransferase-like"/>
    <property type="match status" value="1"/>
</dbReference>
<comment type="catalytic activity">
    <reaction evidence="8">
        <text>L-glutamine + H2O = L-glutamate + NH4(+)</text>
        <dbReference type="Rhea" id="RHEA:15889"/>
        <dbReference type="ChEBI" id="CHEBI:15377"/>
        <dbReference type="ChEBI" id="CHEBI:28938"/>
        <dbReference type="ChEBI" id="CHEBI:29985"/>
        <dbReference type="ChEBI" id="CHEBI:58359"/>
        <dbReference type="EC" id="3.5.1.2"/>
    </reaction>
</comment>
<dbReference type="PANTHER" id="PTHR47552:SF1">
    <property type="entry name" value="PHOSPHORIBOSYLFORMYLGLYCINAMIDINE SYNTHASE SUBUNIT PURQ"/>
    <property type="match status" value="1"/>
</dbReference>
<evidence type="ECO:0000256" key="4">
    <source>
        <dbReference type="ARBA" id="ARBA00022755"/>
    </source>
</evidence>
<dbReference type="CDD" id="cd01740">
    <property type="entry name" value="GATase1_FGAR_AT"/>
    <property type="match status" value="1"/>
</dbReference>
<keyword evidence="3 8" id="KW-0547">Nucleotide-binding</keyword>
<sequence>MKAAVIVFPGSNCDTDCWHVIRDVMNVNVDFVWHKETDLKGVDLVVLPGGFSYGDYLRCGAIARFSPIMKEVIKHADAGRYVIGICNGFQVLLEAGLLPGALLRNRTLRFMCKPVYLRVENSTTIFTNHLKQNQVIEVPIAHGEGNYFCDERTLETLEGNKKIIFRYCSENGTISDEFNPNGSLSHIAGIINQKGNVLGMMPHPERMSESILGGTDGKKIWESIVSYVK</sequence>
<comment type="subcellular location">
    <subcellularLocation>
        <location evidence="8">Cytoplasm</location>
    </subcellularLocation>
</comment>
<dbReference type="EC" id="3.5.1.2" evidence="8"/>
<dbReference type="HAMAP" id="MF_00421">
    <property type="entry name" value="PurQ"/>
    <property type="match status" value="1"/>
</dbReference>
<gene>
    <name evidence="8" type="primary">purQ</name>
    <name evidence="9" type="ORF">A3G33_08720</name>
</gene>
<dbReference type="GO" id="GO:0005524">
    <property type="term" value="F:ATP binding"/>
    <property type="evidence" value="ECO:0007669"/>
    <property type="project" value="UniProtKB-KW"/>
</dbReference>
<dbReference type="InterPro" id="IPR029062">
    <property type="entry name" value="Class_I_gatase-like"/>
</dbReference>
<dbReference type="Pfam" id="PF13507">
    <property type="entry name" value="GATase_5"/>
    <property type="match status" value="1"/>
</dbReference>
<evidence type="ECO:0000256" key="5">
    <source>
        <dbReference type="ARBA" id="ARBA00022801"/>
    </source>
</evidence>
<name>A0A1G1KWF5_9BACT</name>
<keyword evidence="4 8" id="KW-0658">Purine biosynthesis</keyword>
<comment type="caution">
    <text evidence="9">The sequence shown here is derived from an EMBL/GenBank/DDBJ whole genome shotgun (WGS) entry which is preliminary data.</text>
</comment>
<dbReference type="GO" id="GO:0004359">
    <property type="term" value="F:glutaminase activity"/>
    <property type="evidence" value="ECO:0007669"/>
    <property type="project" value="UniProtKB-EC"/>
</dbReference>
<evidence type="ECO:0000256" key="1">
    <source>
        <dbReference type="ARBA" id="ARBA00022490"/>
    </source>
</evidence>
<dbReference type="PANTHER" id="PTHR47552">
    <property type="entry name" value="PHOSPHORIBOSYLFORMYLGLYCINAMIDINE SYNTHASE SUBUNIT PURQ"/>
    <property type="match status" value="1"/>
</dbReference>
<keyword evidence="1 8" id="KW-0963">Cytoplasm</keyword>
<evidence type="ECO:0000256" key="3">
    <source>
        <dbReference type="ARBA" id="ARBA00022741"/>
    </source>
</evidence>
<dbReference type="PIRSF" id="PIRSF001586">
    <property type="entry name" value="FGAM_synth_I"/>
    <property type="match status" value="1"/>
</dbReference>
<dbReference type="Proteomes" id="UP000178187">
    <property type="component" value="Unassembled WGS sequence"/>
</dbReference>
<dbReference type="EMBL" id="MHFR01000043">
    <property type="protein sequence ID" value="OGW97247.1"/>
    <property type="molecule type" value="Genomic_DNA"/>
</dbReference>
<evidence type="ECO:0000256" key="6">
    <source>
        <dbReference type="ARBA" id="ARBA00022840"/>
    </source>
</evidence>
<dbReference type="GO" id="GO:0005737">
    <property type="term" value="C:cytoplasm"/>
    <property type="evidence" value="ECO:0007669"/>
    <property type="project" value="UniProtKB-SubCell"/>
</dbReference>
<dbReference type="UniPathway" id="UPA00074">
    <property type="reaction ID" value="UER00128"/>
</dbReference>
<keyword evidence="6 8" id="KW-0067">ATP-binding</keyword>
<keyword evidence="5 8" id="KW-0378">Hydrolase</keyword>
<dbReference type="AlphaFoldDB" id="A0A1G1KWF5"/>
<dbReference type="GO" id="GO:0004642">
    <property type="term" value="F:phosphoribosylformylglycinamidine synthase activity"/>
    <property type="evidence" value="ECO:0007669"/>
    <property type="project" value="UniProtKB-UniRule"/>
</dbReference>
<reference evidence="9 10" key="1">
    <citation type="journal article" date="2016" name="Nat. Commun.">
        <title>Thousands of microbial genomes shed light on interconnected biogeochemical processes in an aquifer system.</title>
        <authorList>
            <person name="Anantharaman K."/>
            <person name="Brown C.T."/>
            <person name="Hug L.A."/>
            <person name="Sharon I."/>
            <person name="Castelle C.J."/>
            <person name="Probst A.J."/>
            <person name="Thomas B.C."/>
            <person name="Singh A."/>
            <person name="Wilkins M.J."/>
            <person name="Karaoz U."/>
            <person name="Brodie E.L."/>
            <person name="Williams K.H."/>
            <person name="Hubbard S.S."/>
            <person name="Banfield J.F."/>
        </authorList>
    </citation>
    <scope>NUCLEOTIDE SEQUENCE [LARGE SCALE GENOMIC DNA]</scope>
</reference>
<keyword evidence="7 8" id="KW-0315">Glutamine amidotransferase</keyword>
<evidence type="ECO:0000313" key="9">
    <source>
        <dbReference type="EMBL" id="OGW97247.1"/>
    </source>
</evidence>
<comment type="subunit">
    <text evidence="8">Part of the FGAM synthase complex composed of 1 PurL, 1 PurQ and 2 PurS subunits.</text>
</comment>
<dbReference type="EC" id="6.3.5.3" evidence="8"/>
<comment type="catalytic activity">
    <reaction evidence="8">
        <text>N(2)-formyl-N(1)-(5-phospho-beta-D-ribosyl)glycinamide + L-glutamine + ATP + H2O = 2-formamido-N(1)-(5-O-phospho-beta-D-ribosyl)acetamidine + L-glutamate + ADP + phosphate + H(+)</text>
        <dbReference type="Rhea" id="RHEA:17129"/>
        <dbReference type="ChEBI" id="CHEBI:15377"/>
        <dbReference type="ChEBI" id="CHEBI:15378"/>
        <dbReference type="ChEBI" id="CHEBI:29985"/>
        <dbReference type="ChEBI" id="CHEBI:30616"/>
        <dbReference type="ChEBI" id="CHEBI:43474"/>
        <dbReference type="ChEBI" id="CHEBI:58359"/>
        <dbReference type="ChEBI" id="CHEBI:147286"/>
        <dbReference type="ChEBI" id="CHEBI:147287"/>
        <dbReference type="ChEBI" id="CHEBI:456216"/>
        <dbReference type="EC" id="6.3.5.3"/>
    </reaction>
</comment>
<feature type="active site" evidence="8">
    <location>
        <position position="203"/>
    </location>
</feature>
<comment type="function">
    <text evidence="8">Part of the phosphoribosylformylglycinamidine synthase complex involved in the purines biosynthetic pathway. Catalyzes the ATP-dependent conversion of formylglycinamide ribonucleotide (FGAR) and glutamine to yield formylglycinamidine ribonucleotide (FGAM) and glutamate. The FGAM synthase complex is composed of three subunits. PurQ produces an ammonia molecule by converting glutamine to glutamate. PurL transfers the ammonia molecule to FGAR to form FGAM in an ATP-dependent manner. PurS interacts with PurQ and PurL and is thought to assist in the transfer of the ammonia molecule from PurQ to PurL.</text>
</comment>
<keyword evidence="2 8" id="KW-0436">Ligase</keyword>
<evidence type="ECO:0000256" key="7">
    <source>
        <dbReference type="ARBA" id="ARBA00022962"/>
    </source>
</evidence>